<dbReference type="Proteomes" id="UP001211421">
    <property type="component" value="Unassembled WGS sequence"/>
</dbReference>
<organism evidence="1 2">
    <name type="scientific">Ruminococcus bicirculans</name>
    <name type="common">ex Wegman et al. 2014</name>
    <dbReference type="NCBI Taxonomy" id="1160721"/>
    <lineage>
        <taxon>Bacteria</taxon>
        <taxon>Bacillati</taxon>
        <taxon>Bacillota</taxon>
        <taxon>Clostridia</taxon>
        <taxon>Eubacteriales</taxon>
        <taxon>Oscillospiraceae</taxon>
        <taxon>Ruminococcus</taxon>
    </lineage>
</organism>
<name>A0AAW6E1S5_9FIRM</name>
<evidence type="ECO:0000313" key="2">
    <source>
        <dbReference type="Proteomes" id="UP001211421"/>
    </source>
</evidence>
<proteinExistence type="predicted"/>
<evidence type="ECO:0000313" key="1">
    <source>
        <dbReference type="EMBL" id="MDB8742776.1"/>
    </source>
</evidence>
<dbReference type="Pfam" id="PF16468">
    <property type="entry name" value="DUF5049"/>
    <property type="match status" value="1"/>
</dbReference>
<reference evidence="1" key="1">
    <citation type="submission" date="2023-01" db="EMBL/GenBank/DDBJ databases">
        <title>Human gut microbiome strain richness.</title>
        <authorList>
            <person name="Chen-Liaw A."/>
        </authorList>
    </citation>
    <scope>NUCLEOTIDE SEQUENCE</scope>
    <source>
        <strain evidence="1">D59st1_B8_D59t2_181005</strain>
    </source>
</reference>
<protein>
    <submittedName>
        <fullName evidence="1">DUF5049 domain-containing protein</fullName>
    </submittedName>
</protein>
<comment type="caution">
    <text evidence="1">The sequence shown here is derived from an EMBL/GenBank/DDBJ whole genome shotgun (WGS) entry which is preliminary data.</text>
</comment>
<gene>
    <name evidence="1" type="ORF">PNV70_11960</name>
</gene>
<sequence length="61" mass="7313">MTEKIRKQILAVRKTGRTNMFDVPMVQYIANEMRFYELMVFLEEHRGEYVHFILAGECKSL</sequence>
<dbReference type="EMBL" id="JAQMLS010000009">
    <property type="protein sequence ID" value="MDB8742776.1"/>
    <property type="molecule type" value="Genomic_DNA"/>
</dbReference>
<dbReference type="InterPro" id="IPR032488">
    <property type="entry name" value="DUF5049"/>
</dbReference>
<accession>A0AAW6E1S5</accession>
<dbReference type="AlphaFoldDB" id="A0AAW6E1S5"/>
<dbReference type="RefSeq" id="WP_195551980.1">
    <property type="nucleotide sequence ID" value="NZ_JADMNX010000009.1"/>
</dbReference>